<dbReference type="Proteomes" id="UP000228535">
    <property type="component" value="Unassembled WGS sequence"/>
</dbReference>
<evidence type="ECO:0000256" key="1">
    <source>
        <dbReference type="SAM" id="MobiDB-lite"/>
    </source>
</evidence>
<dbReference type="InterPro" id="IPR015943">
    <property type="entry name" value="WD40/YVTN_repeat-like_dom_sf"/>
</dbReference>
<dbReference type="AlphaFoldDB" id="A0A2M9AS15"/>
<dbReference type="PANTHER" id="PTHR43739">
    <property type="entry name" value="XYLOGLUCANASE (EUROFUNG)"/>
    <property type="match status" value="1"/>
</dbReference>
<protein>
    <submittedName>
        <fullName evidence="2">Putative secreted protein (Por secretion system target)</fullName>
    </submittedName>
</protein>
<feature type="region of interest" description="Disordered" evidence="1">
    <location>
        <begin position="32"/>
        <end position="51"/>
    </location>
</feature>
<dbReference type="InterPro" id="IPR052025">
    <property type="entry name" value="Xyloglucanase_GH74"/>
</dbReference>
<dbReference type="GO" id="GO:0010411">
    <property type="term" value="P:xyloglucan metabolic process"/>
    <property type="evidence" value="ECO:0007669"/>
    <property type="project" value="TreeGrafter"/>
</dbReference>
<dbReference type="InterPro" id="IPR013783">
    <property type="entry name" value="Ig-like_fold"/>
</dbReference>
<gene>
    <name evidence="2" type="ORF">CLV45_4204</name>
</gene>
<dbReference type="PANTHER" id="PTHR43739:SF5">
    <property type="entry name" value="EXO-ALPHA-SIALIDASE"/>
    <property type="match status" value="1"/>
</dbReference>
<comment type="caution">
    <text evidence="2">The sequence shown here is derived from an EMBL/GenBank/DDBJ whole genome shotgun (WGS) entry which is preliminary data.</text>
</comment>
<keyword evidence="3" id="KW-1185">Reference proteome</keyword>
<feature type="compositionally biased region" description="Acidic residues" evidence="1">
    <location>
        <begin position="34"/>
        <end position="44"/>
    </location>
</feature>
<organism evidence="2 3">
    <name type="scientific">Hymenobacter chitinivorans DSM 11115</name>
    <dbReference type="NCBI Taxonomy" id="1121954"/>
    <lineage>
        <taxon>Bacteria</taxon>
        <taxon>Pseudomonadati</taxon>
        <taxon>Bacteroidota</taxon>
        <taxon>Cytophagia</taxon>
        <taxon>Cytophagales</taxon>
        <taxon>Hymenobacteraceae</taxon>
        <taxon>Hymenobacter</taxon>
    </lineage>
</organism>
<proteinExistence type="predicted"/>
<evidence type="ECO:0000313" key="3">
    <source>
        <dbReference type="Proteomes" id="UP000228535"/>
    </source>
</evidence>
<dbReference type="NCBIfam" id="TIGR04183">
    <property type="entry name" value="Por_Secre_tail"/>
    <property type="match status" value="1"/>
</dbReference>
<reference evidence="2 3" key="1">
    <citation type="submission" date="2017-11" db="EMBL/GenBank/DDBJ databases">
        <title>Genomic Encyclopedia of Archaeal and Bacterial Type Strains, Phase II (KMG-II): From Individual Species to Whole Genera.</title>
        <authorList>
            <person name="Goeker M."/>
        </authorList>
    </citation>
    <scope>NUCLEOTIDE SEQUENCE [LARGE SCALE GENOMIC DNA]</scope>
    <source>
        <strain evidence="2 3">DSM 11115</strain>
    </source>
</reference>
<accession>A0A2M9AS15</accession>
<name>A0A2M9AS15_9BACT</name>
<dbReference type="Gene3D" id="2.130.10.10">
    <property type="entry name" value="YVTN repeat-like/Quinoprotein amine dehydrogenase"/>
    <property type="match status" value="3"/>
</dbReference>
<dbReference type="InterPro" id="IPR026444">
    <property type="entry name" value="Secre_tail"/>
</dbReference>
<evidence type="ECO:0000313" key="2">
    <source>
        <dbReference type="EMBL" id="PJJ48496.1"/>
    </source>
</evidence>
<dbReference type="CDD" id="cd15482">
    <property type="entry name" value="Sialidase_non-viral"/>
    <property type="match status" value="1"/>
</dbReference>
<sequence length="988" mass="105895">MRRWQWAIVGALTLGAAGSYYSPQQVSSLLTSVEAEEEDEEDEDRRDRPDLAMLQEFNRTRDPATGTVPRERLIAARARAEALLSQQAAQRAVAGSLASASWTEKGPSNVGGRVRAILIDPADATGNTVWVGSVGGGLWKSTNATSATPTWVSVDGFMANLAITSLVYDPTNPDIMYLGTGEGYYNADAIRGLGIWKSTDHGVTWTQLASTSPSTSQDFYRVQRLAVQPSTGYVFAATRTGLFRSKDKGATWTAVLQPSGIRMADVKISANGTIFVGAGIFQTGGIYRSTDNGDTWTNLNTLAGSGLPTTGYSRIELACAPSDASRVYAIVTTTADVLMNIYMSKDGGTTWGTIRKPGGNSFDFTSGQGWYALAIGVSPTSPNTLYVGGLDLWITTNADTPQSGNPNSGATWTQTSIWYNPKTNSDYVHADHHAVAWVPTSSGTATKAFFASDGGIAYSANANSTTPTYGQRNTGLNITQFYALALHPSDVDYFLAGAQDNGTQRYTKTGGQVTTEATGGDGAFCFIDQNEPQFQFTAYVYAQYRRSTNSGAAFTNLNLSSSAGQFINPTDYDSRSNTLYGGWTVDRFFRLPNATTAAASAVSNVLLATGAGMVTHVTVSPNNQDRLFVGTEPDFSATTPGPGHLYRVDNAASTTPTVTLLYTAPAGLSISSVAVETGNDAHLLMTISNYSATEAKVLETKEGTNTGSATVAAATWTKRQGDLPDMPVRWAVFDPTNNKRAMLATELGVWSTDDLTAASPVWKPSSTGLANVRVDMLRIRASDQQVVAATHGRGLFTSDILKDQPLPVELTSFTGQMTSQGVALRWKTASEKNSLRFEVERAAKDQSFQLLTKVAAAGTTSVAHTYAHTDATVGTGLYYYRLRQVDQDGKTSYSPVVTVDIKPSSAPLLTGLYPNPFEQNFTLELREPMRGDILTTLTDMQGRLVFSATTQSPSRVLPVTVPATVKPGNYVLTVRAQGQQATRRVIHR</sequence>
<dbReference type="Gene3D" id="2.60.40.10">
    <property type="entry name" value="Immunoglobulins"/>
    <property type="match status" value="1"/>
</dbReference>
<dbReference type="SUPFAM" id="SSF110296">
    <property type="entry name" value="Oligoxyloglucan reducing end-specific cellobiohydrolase"/>
    <property type="match status" value="3"/>
</dbReference>
<dbReference type="EMBL" id="PGFA01000004">
    <property type="protein sequence ID" value="PJJ48496.1"/>
    <property type="molecule type" value="Genomic_DNA"/>
</dbReference>